<keyword evidence="1" id="KW-0472">Membrane</keyword>
<name>A0ABN4MHU1_9BURK</name>
<dbReference type="EMBL" id="CP013236">
    <property type="protein sequence ID" value="AMP17504.1"/>
    <property type="molecule type" value="Genomic_DNA"/>
</dbReference>
<feature type="domain" description="Type IV pilin Tt1218-like" evidence="2">
    <location>
        <begin position="37"/>
        <end position="109"/>
    </location>
</feature>
<dbReference type="InterPro" id="IPR054402">
    <property type="entry name" value="Tt1218-like_dom"/>
</dbReference>
<reference evidence="3 4" key="1">
    <citation type="submission" date="2015-11" db="EMBL/GenBank/DDBJ databases">
        <title>Exploring the genomic traits of fungus-feeding bacterial genus Collimonas.</title>
        <authorList>
            <person name="Song C."/>
            <person name="Schmidt R."/>
            <person name="de Jager V."/>
            <person name="Krzyzanowska D."/>
            <person name="Jongedijk E."/>
            <person name="Cankar K."/>
            <person name="Beekwilder J."/>
            <person name="van Veen A."/>
            <person name="de Boer W."/>
            <person name="van Veen J.A."/>
            <person name="Garbeva P."/>
        </authorList>
    </citation>
    <scope>NUCLEOTIDE SEQUENCE [LARGE SCALE GENOMIC DNA]</scope>
    <source>
        <strain evidence="3 4">Ter291</strain>
    </source>
</reference>
<dbReference type="Proteomes" id="UP000074914">
    <property type="component" value="Chromosome"/>
</dbReference>
<dbReference type="InterPro" id="IPR013362">
    <property type="entry name" value="Pilus_4_PilV"/>
</dbReference>
<accession>A0ABN4MHU1</accession>
<dbReference type="Pfam" id="PF22150">
    <property type="entry name" value="Tt1218-like"/>
    <property type="match status" value="1"/>
</dbReference>
<protein>
    <submittedName>
        <fullName evidence="3">Type IV pilus modification protein PilV</fullName>
    </submittedName>
</protein>
<evidence type="ECO:0000259" key="2">
    <source>
        <dbReference type="Pfam" id="PF22150"/>
    </source>
</evidence>
<keyword evidence="1" id="KW-0812">Transmembrane</keyword>
<organism evidence="3 4">
    <name type="scientific">Collimonas pratensis</name>
    <dbReference type="NCBI Taxonomy" id="279113"/>
    <lineage>
        <taxon>Bacteria</taxon>
        <taxon>Pseudomonadati</taxon>
        <taxon>Pseudomonadota</taxon>
        <taxon>Betaproteobacteria</taxon>
        <taxon>Burkholderiales</taxon>
        <taxon>Oxalobacteraceae</taxon>
        <taxon>Collimonas</taxon>
    </lineage>
</organism>
<keyword evidence="4" id="KW-1185">Reference proteome</keyword>
<keyword evidence="1" id="KW-1133">Transmembrane helix</keyword>
<evidence type="ECO:0000256" key="1">
    <source>
        <dbReference type="SAM" id="Phobius"/>
    </source>
</evidence>
<feature type="transmembrane region" description="Helical" evidence="1">
    <location>
        <begin position="12"/>
        <end position="34"/>
    </location>
</feature>
<evidence type="ECO:0000313" key="3">
    <source>
        <dbReference type="EMBL" id="AMP17504.1"/>
    </source>
</evidence>
<dbReference type="NCBIfam" id="TIGR02523">
    <property type="entry name" value="type_IV_pilV"/>
    <property type="match status" value="1"/>
</dbReference>
<gene>
    <name evidence="3" type="primary">pilV</name>
    <name evidence="3" type="ORF">CPter291_5294</name>
</gene>
<dbReference type="RefSeq" id="WP_062120127.1">
    <property type="nucleotide sequence ID" value="NZ_CP013236.1"/>
</dbReference>
<sequence>MMVAGNRPAAQAGIGMIEVLVAMVIVAFAMLALIGAQTSALRYQNSAHLRATASRFGEDLAERVRANLGGAHEGAYNLPRQAYPALDTLAPACFNPGHCTAQEVAAQDIHDWRSRLGRALTGGWGDISGSASRGFTVRVYFRDASVATGQFAENCLPSAADAASYKDVACFATAFLP</sequence>
<evidence type="ECO:0000313" key="4">
    <source>
        <dbReference type="Proteomes" id="UP000074914"/>
    </source>
</evidence>
<proteinExistence type="predicted"/>